<protein>
    <submittedName>
        <fullName evidence="2">Uncharacterized protein</fullName>
    </submittedName>
</protein>
<feature type="transmembrane region" description="Helical" evidence="1">
    <location>
        <begin position="6"/>
        <end position="22"/>
    </location>
</feature>
<keyword evidence="1" id="KW-0812">Transmembrane</keyword>
<dbReference type="EMBL" id="ASPP01016875">
    <property type="protein sequence ID" value="ETO17326.1"/>
    <property type="molecule type" value="Genomic_DNA"/>
</dbReference>
<organism evidence="2 3">
    <name type="scientific">Reticulomyxa filosa</name>
    <dbReference type="NCBI Taxonomy" id="46433"/>
    <lineage>
        <taxon>Eukaryota</taxon>
        <taxon>Sar</taxon>
        <taxon>Rhizaria</taxon>
        <taxon>Retaria</taxon>
        <taxon>Foraminifera</taxon>
        <taxon>Monothalamids</taxon>
        <taxon>Reticulomyxidae</taxon>
        <taxon>Reticulomyxa</taxon>
    </lineage>
</organism>
<keyword evidence="1" id="KW-0472">Membrane</keyword>
<dbReference type="InterPro" id="IPR029044">
    <property type="entry name" value="Nucleotide-diphossugar_trans"/>
</dbReference>
<comment type="caution">
    <text evidence="2">The sequence shown here is derived from an EMBL/GenBank/DDBJ whole genome shotgun (WGS) entry which is preliminary data.</text>
</comment>
<dbReference type="Proteomes" id="UP000023152">
    <property type="component" value="Unassembled WGS sequence"/>
</dbReference>
<gene>
    <name evidence="2" type="ORF">RFI_19999</name>
</gene>
<accession>X6MUI5</accession>
<proteinExistence type="predicted"/>
<evidence type="ECO:0000313" key="3">
    <source>
        <dbReference type="Proteomes" id="UP000023152"/>
    </source>
</evidence>
<dbReference type="Gene3D" id="3.90.550.10">
    <property type="entry name" value="Spore Coat Polysaccharide Biosynthesis Protein SpsA, Chain A"/>
    <property type="match status" value="1"/>
</dbReference>
<evidence type="ECO:0000256" key="1">
    <source>
        <dbReference type="SAM" id="Phobius"/>
    </source>
</evidence>
<name>X6MUI5_RETFI</name>
<evidence type="ECO:0000313" key="2">
    <source>
        <dbReference type="EMBL" id="ETO17326.1"/>
    </source>
</evidence>
<keyword evidence="1" id="KW-1133">Transmembrane helix</keyword>
<reference evidence="2 3" key="1">
    <citation type="journal article" date="2013" name="Curr. Biol.">
        <title>The Genome of the Foraminiferan Reticulomyxa filosa.</title>
        <authorList>
            <person name="Glockner G."/>
            <person name="Hulsmann N."/>
            <person name="Schleicher M."/>
            <person name="Noegel A.A."/>
            <person name="Eichinger L."/>
            <person name="Gallinger C."/>
            <person name="Pawlowski J."/>
            <person name="Sierra R."/>
            <person name="Euteneuer U."/>
            <person name="Pillet L."/>
            <person name="Moustafa A."/>
            <person name="Platzer M."/>
            <person name="Groth M."/>
            <person name="Szafranski K."/>
            <person name="Schliwa M."/>
        </authorList>
    </citation>
    <scope>NUCLEOTIDE SEQUENCE [LARGE SCALE GENOMIC DNA]</scope>
</reference>
<keyword evidence="3" id="KW-1185">Reference proteome</keyword>
<sequence length="278" mass="32731">MYVYIYTYIYIYICIHLHIYIFSQKKKKNKGMCISRGKYFVILQDDMQMTQIGWNVELTLPLKLFPDIVFSVSARVAHSGDNFGRLFQTKLKSIDVFENQWYTFPKVNNKYFHSLLVKEGMQQGSRTVGPKSGTGIDLPLGGSQVTDQDLHTFWMREFSIRGPIVYNASDMRRIGYMDERDFWLGGDDLELCSRFQNQLHKVTGFKLLEFRSDLAWGGTRRKRREQSEAAKKHKKEYLTWRESQRVAWPAIVRGNYRFDVKYRATMPNKEILALHVCT</sequence>
<dbReference type="SUPFAM" id="SSF53448">
    <property type="entry name" value="Nucleotide-diphospho-sugar transferases"/>
    <property type="match status" value="1"/>
</dbReference>
<dbReference type="AlphaFoldDB" id="X6MUI5"/>